<dbReference type="Proteomes" id="UP000237310">
    <property type="component" value="Unassembled WGS sequence"/>
</dbReference>
<feature type="transmembrane region" description="Helical" evidence="5">
    <location>
        <begin position="408"/>
        <end position="426"/>
    </location>
</feature>
<feature type="transmembrane region" description="Helical" evidence="5">
    <location>
        <begin position="61"/>
        <end position="83"/>
    </location>
</feature>
<comment type="caution">
    <text evidence="7">The sequence shown here is derived from an EMBL/GenBank/DDBJ whole genome shotgun (WGS) entry which is preliminary data.</text>
</comment>
<feature type="transmembrane region" description="Helical" evidence="5">
    <location>
        <begin position="148"/>
        <end position="175"/>
    </location>
</feature>
<dbReference type="Pfam" id="PF04932">
    <property type="entry name" value="Wzy_C"/>
    <property type="match status" value="1"/>
</dbReference>
<feature type="transmembrane region" description="Helical" evidence="5">
    <location>
        <begin position="118"/>
        <end position="136"/>
    </location>
</feature>
<feature type="transmembrane region" description="Helical" evidence="5">
    <location>
        <begin position="205"/>
        <end position="220"/>
    </location>
</feature>
<keyword evidence="2 5" id="KW-0812">Transmembrane</keyword>
<feature type="transmembrane region" description="Helical" evidence="5">
    <location>
        <begin position="232"/>
        <end position="249"/>
    </location>
</feature>
<comment type="subcellular location">
    <subcellularLocation>
        <location evidence="1">Membrane</location>
        <topology evidence="1">Multi-pass membrane protein</topology>
    </subcellularLocation>
</comment>
<dbReference type="PANTHER" id="PTHR37422:SF13">
    <property type="entry name" value="LIPOPOLYSACCHARIDE BIOSYNTHESIS PROTEIN PA4999-RELATED"/>
    <property type="match status" value="1"/>
</dbReference>
<evidence type="ECO:0000259" key="6">
    <source>
        <dbReference type="Pfam" id="PF04932"/>
    </source>
</evidence>
<dbReference type="GO" id="GO:0016020">
    <property type="term" value="C:membrane"/>
    <property type="evidence" value="ECO:0007669"/>
    <property type="project" value="UniProtKB-SubCell"/>
</dbReference>
<evidence type="ECO:0000313" key="7">
    <source>
        <dbReference type="EMBL" id="POY39798.1"/>
    </source>
</evidence>
<feature type="transmembrane region" description="Helical" evidence="5">
    <location>
        <begin position="33"/>
        <end position="49"/>
    </location>
</feature>
<evidence type="ECO:0000256" key="1">
    <source>
        <dbReference type="ARBA" id="ARBA00004141"/>
    </source>
</evidence>
<reference evidence="7 8" key="1">
    <citation type="submission" date="2018-01" db="EMBL/GenBank/DDBJ databases">
        <authorList>
            <person name="Gaut B.S."/>
            <person name="Morton B.R."/>
            <person name="Clegg M.T."/>
            <person name="Duvall M.R."/>
        </authorList>
    </citation>
    <scope>NUCLEOTIDE SEQUENCE [LARGE SCALE GENOMIC DNA]</scope>
    <source>
        <strain evidence="7 8">HR-AY</strain>
    </source>
</reference>
<dbReference type="InterPro" id="IPR051533">
    <property type="entry name" value="WaaL-like"/>
</dbReference>
<dbReference type="PANTHER" id="PTHR37422">
    <property type="entry name" value="TEICHURONIC ACID BIOSYNTHESIS PROTEIN TUAE"/>
    <property type="match status" value="1"/>
</dbReference>
<evidence type="ECO:0000256" key="4">
    <source>
        <dbReference type="ARBA" id="ARBA00023136"/>
    </source>
</evidence>
<keyword evidence="8" id="KW-1185">Reference proteome</keyword>
<gene>
    <name evidence="7" type="ORF">C3L50_08180</name>
</gene>
<dbReference type="OrthoDB" id="1454576at2"/>
<protein>
    <recommendedName>
        <fullName evidence="6">O-antigen ligase-related domain-containing protein</fullName>
    </recommendedName>
</protein>
<feature type="transmembrane region" description="Helical" evidence="5">
    <location>
        <begin position="89"/>
        <end position="106"/>
    </location>
</feature>
<feature type="domain" description="O-antigen ligase-related" evidence="6">
    <location>
        <begin position="191"/>
        <end position="335"/>
    </location>
</feature>
<sequence>MKINFFSISYILVLITSIINCSSKSLPFLKGDYIYWIFTLTIVSFVFAVKTKIKTLKINVFDGLLILLSAIGIIHFIFLSKATVYNTSIWNYTGYLAIYLMFRSYCTTADIVKKVLEILLCFCSITAIINVFWMFLQWKHLVSSPNEFFVTTGIFFSPNQLGIYLSIGCLCTLFLLQKTKVLWLKIGLGFSLLLIFVGLCISESRGAFISLCIAIAYYFYHSRVKTKPLFNWKTVLGIGLLLASSFYFVEIVNKNKTESTSGRYFTTQQVIKQIAHNPLGYGVNSFSLEYNKAKAQYFENNSNWEEMKNAGYVYNTNNDLLELTFELGVLWIAFFLVFIILLFKKKDIAFEIQTARTILLCLLLFSLTNNILTLPIFAIIACICSIIIINSTFPKVIYEFENKAIYKYIGIGLILSFASIQINRIYAEYKLYKLYEDEIYLKGENQLQGYLSKIDNKGEELFVGGIILIKNGYKKEGVNYMQTGFERSGKPTLGRILANGLRKQKKYTQTEDIYKYNKNVEPYRYEARMDLFDLFVATKQNEKAKKMALEIINLPIKIPSTTIISFKRKAKLYLNEFESKY</sequence>
<organism evidence="7 8">
    <name type="scientific">Flavobacterium alvei</name>
    <dbReference type="NCBI Taxonomy" id="2080416"/>
    <lineage>
        <taxon>Bacteria</taxon>
        <taxon>Pseudomonadati</taxon>
        <taxon>Bacteroidota</taxon>
        <taxon>Flavobacteriia</taxon>
        <taxon>Flavobacteriales</taxon>
        <taxon>Flavobacteriaceae</taxon>
        <taxon>Flavobacterium</taxon>
    </lineage>
</organism>
<keyword evidence="4 5" id="KW-0472">Membrane</keyword>
<accession>A0A2S5AB44</accession>
<evidence type="ECO:0000256" key="3">
    <source>
        <dbReference type="ARBA" id="ARBA00022989"/>
    </source>
</evidence>
<feature type="transmembrane region" description="Helical" evidence="5">
    <location>
        <begin position="355"/>
        <end position="388"/>
    </location>
</feature>
<dbReference type="EMBL" id="PQVG01000004">
    <property type="protein sequence ID" value="POY39798.1"/>
    <property type="molecule type" value="Genomic_DNA"/>
</dbReference>
<feature type="transmembrane region" description="Helical" evidence="5">
    <location>
        <begin position="182"/>
        <end position="199"/>
    </location>
</feature>
<dbReference type="InterPro" id="IPR007016">
    <property type="entry name" value="O-antigen_ligase-rel_domated"/>
</dbReference>
<name>A0A2S5AB44_9FLAO</name>
<evidence type="ECO:0000256" key="5">
    <source>
        <dbReference type="SAM" id="Phobius"/>
    </source>
</evidence>
<dbReference type="RefSeq" id="WP_103805686.1">
    <property type="nucleotide sequence ID" value="NZ_PQVG01000004.1"/>
</dbReference>
<dbReference type="AlphaFoldDB" id="A0A2S5AB44"/>
<evidence type="ECO:0000256" key="2">
    <source>
        <dbReference type="ARBA" id="ARBA00022692"/>
    </source>
</evidence>
<evidence type="ECO:0000313" key="8">
    <source>
        <dbReference type="Proteomes" id="UP000237310"/>
    </source>
</evidence>
<proteinExistence type="predicted"/>
<feature type="transmembrane region" description="Helical" evidence="5">
    <location>
        <begin position="323"/>
        <end position="343"/>
    </location>
</feature>
<keyword evidence="3 5" id="KW-1133">Transmembrane helix</keyword>